<keyword evidence="4" id="KW-1185">Reference proteome</keyword>
<dbReference type="AlphaFoldDB" id="A0A8H5C1G0"/>
<dbReference type="InterPro" id="IPR027417">
    <property type="entry name" value="P-loop_NTPase"/>
</dbReference>
<name>A0A8H5C1G0_9AGAR</name>
<evidence type="ECO:0000313" key="3">
    <source>
        <dbReference type="EMBL" id="KAF5333379.1"/>
    </source>
</evidence>
<dbReference type="EMBL" id="JAACJK010000109">
    <property type="protein sequence ID" value="KAF5333379.1"/>
    <property type="molecule type" value="Genomic_DNA"/>
</dbReference>
<gene>
    <name evidence="2" type="ORF">D9611_002378</name>
    <name evidence="3" type="ORF">D9611_002381</name>
</gene>
<accession>A0A8H5C1G0</accession>
<dbReference type="Gene3D" id="3.40.50.300">
    <property type="entry name" value="P-loop containing nucleotide triphosphate hydrolases"/>
    <property type="match status" value="1"/>
</dbReference>
<dbReference type="InterPro" id="IPR008571">
    <property type="entry name" value="HerA-like"/>
</dbReference>
<dbReference type="Proteomes" id="UP000541558">
    <property type="component" value="Unassembled WGS sequence"/>
</dbReference>
<dbReference type="SUPFAM" id="SSF52540">
    <property type="entry name" value="P-loop containing nucleoside triphosphate hydrolases"/>
    <property type="match status" value="1"/>
</dbReference>
<dbReference type="PANTHER" id="PTHR42957:SF1">
    <property type="entry name" value="HELICASE MJ1565-RELATED"/>
    <property type="match status" value="1"/>
</dbReference>
<dbReference type="OrthoDB" id="2316594at2759"/>
<feature type="region of interest" description="Disordered" evidence="1">
    <location>
        <begin position="1"/>
        <end position="40"/>
    </location>
</feature>
<dbReference type="EMBL" id="JAACJK010000109">
    <property type="protein sequence ID" value="KAF5333073.1"/>
    <property type="molecule type" value="Genomic_DNA"/>
</dbReference>
<evidence type="ECO:0008006" key="5">
    <source>
        <dbReference type="Google" id="ProtNLM"/>
    </source>
</evidence>
<reference evidence="3 4" key="1">
    <citation type="journal article" date="2020" name="ISME J.">
        <title>Uncovering the hidden diversity of litter-decomposition mechanisms in mushroom-forming fungi.</title>
        <authorList>
            <person name="Floudas D."/>
            <person name="Bentzer J."/>
            <person name="Ahren D."/>
            <person name="Johansson T."/>
            <person name="Persson P."/>
            <person name="Tunlid A."/>
        </authorList>
    </citation>
    <scope>NUCLEOTIDE SEQUENCE [LARGE SCALE GENOMIC DNA]</scope>
    <source>
        <strain evidence="3 4">CBS 175.51</strain>
    </source>
</reference>
<sequence length="498" mass="54267">MAPVPPPDSPLSFEEPSDQDEWQLIEESSSEDESDEERLRRMSNHDLKTAPIFTREALALLSSKSKISAQYGVLGKTIGIYDTDKVYAPADPRLYINTNAPFSAIICGVQGSGKSHTLGAILESMLIPRFSPIGQLNKPLCGLVLHYGEGGQGALPNEAAWLCYSQSSLVTGPPVKVYVSHSSLNTMRKVYAPLGDKVVVEPLYFKRKELDAHAVLSMMAIGSSESAPLYMQIILSILRDLGENYDFKTFTKQLDKQKEKFNPAQVSGLEQRMSLLTSFLEPTSANGKTSSSQSSRFAAGQLTIVDLSDPFLDEGAACGLFDIIIRLFVRAEVNTGKVLVVDEAHKYLSPNRSASGLTKTLLRLIRQQRHLAMRVLISTQEPTVVPKTVLDLCSVAILHRFTSPSWWAHLIQHVSADFSKSDAFDQVVKLQTGQALIMAPSGLGVFSDAREVPSAGTSGASKKVPSSKTVGHIGRRYVIMKTRRRVTADGGASILAVS</sequence>
<organism evidence="3 4">
    <name type="scientific">Ephemerocybe angulata</name>
    <dbReference type="NCBI Taxonomy" id="980116"/>
    <lineage>
        <taxon>Eukaryota</taxon>
        <taxon>Fungi</taxon>
        <taxon>Dikarya</taxon>
        <taxon>Basidiomycota</taxon>
        <taxon>Agaricomycotina</taxon>
        <taxon>Agaricomycetes</taxon>
        <taxon>Agaricomycetidae</taxon>
        <taxon>Agaricales</taxon>
        <taxon>Agaricineae</taxon>
        <taxon>Psathyrellaceae</taxon>
        <taxon>Ephemerocybe</taxon>
    </lineage>
</organism>
<dbReference type="PANTHER" id="PTHR42957">
    <property type="entry name" value="HELICASE MJ1565-RELATED"/>
    <property type="match status" value="1"/>
</dbReference>
<protein>
    <recommendedName>
        <fullName evidence="5">Zona occludens toxin N-terminal domain-containing protein</fullName>
    </recommendedName>
</protein>
<evidence type="ECO:0000313" key="4">
    <source>
        <dbReference type="Proteomes" id="UP000541558"/>
    </source>
</evidence>
<comment type="caution">
    <text evidence="3">The sequence shown here is derived from an EMBL/GenBank/DDBJ whole genome shotgun (WGS) entry which is preliminary data.</text>
</comment>
<proteinExistence type="predicted"/>
<feature type="compositionally biased region" description="Acidic residues" evidence="1">
    <location>
        <begin position="15"/>
        <end position="36"/>
    </location>
</feature>
<evidence type="ECO:0000256" key="1">
    <source>
        <dbReference type="SAM" id="MobiDB-lite"/>
    </source>
</evidence>
<evidence type="ECO:0000313" key="2">
    <source>
        <dbReference type="EMBL" id="KAF5333073.1"/>
    </source>
</evidence>